<dbReference type="InterPro" id="IPR050796">
    <property type="entry name" value="SCF_F-box_component"/>
</dbReference>
<dbReference type="SMART" id="SM00256">
    <property type="entry name" value="FBOX"/>
    <property type="match status" value="1"/>
</dbReference>
<evidence type="ECO:0000313" key="2">
    <source>
        <dbReference type="EMBL" id="ADD09566.1"/>
    </source>
</evidence>
<dbReference type="PANTHER" id="PTHR31672">
    <property type="entry name" value="BNACNNG10540D PROTEIN"/>
    <property type="match status" value="1"/>
</dbReference>
<reference evidence="2" key="1">
    <citation type="journal article" date="2010" name="BMC Plant Biol.">
        <title>Comparison of homoeolocus organisation in paired BAC clones from white clover (Trifolium repens L.) and microcolinearity with model legume species.</title>
        <authorList>
            <person name="Hand M.L."/>
            <person name="Cogan N.O."/>
            <person name="Sawbridge T.I."/>
            <person name="Spangenberg G.C."/>
            <person name="Forster J.W."/>
        </authorList>
    </citation>
    <scope>NUCLEOTIDE SEQUENCE</scope>
</reference>
<organism evidence="2">
    <name type="scientific">Trifolium repens</name>
    <name type="common">Creeping white clover</name>
    <dbReference type="NCBI Taxonomy" id="3899"/>
    <lineage>
        <taxon>Eukaryota</taxon>
        <taxon>Viridiplantae</taxon>
        <taxon>Streptophyta</taxon>
        <taxon>Embryophyta</taxon>
        <taxon>Tracheophyta</taxon>
        <taxon>Spermatophyta</taxon>
        <taxon>Magnoliopsida</taxon>
        <taxon>eudicotyledons</taxon>
        <taxon>Gunneridae</taxon>
        <taxon>Pentapetalae</taxon>
        <taxon>rosids</taxon>
        <taxon>fabids</taxon>
        <taxon>Fabales</taxon>
        <taxon>Fabaceae</taxon>
        <taxon>Papilionoideae</taxon>
        <taxon>50 kb inversion clade</taxon>
        <taxon>NPAAA clade</taxon>
        <taxon>Hologalegina</taxon>
        <taxon>IRL clade</taxon>
        <taxon>Trifolieae</taxon>
        <taxon>Trifolium</taxon>
    </lineage>
</organism>
<feature type="domain" description="F-box" evidence="1">
    <location>
        <begin position="13"/>
        <end position="63"/>
    </location>
</feature>
<evidence type="ECO:0000259" key="1">
    <source>
        <dbReference type="PROSITE" id="PS50181"/>
    </source>
</evidence>
<dbReference type="InterPro" id="IPR036047">
    <property type="entry name" value="F-box-like_dom_sf"/>
</dbReference>
<dbReference type="CDD" id="cd22157">
    <property type="entry name" value="F-box_AtFBW1-like"/>
    <property type="match status" value="1"/>
</dbReference>
<dbReference type="PROSITE" id="PS50181">
    <property type="entry name" value="FBOX"/>
    <property type="match status" value="1"/>
</dbReference>
<dbReference type="SUPFAM" id="SSF81383">
    <property type="entry name" value="F-box domain"/>
    <property type="match status" value="1"/>
</dbReference>
<name>D3YBB5_TRIRP</name>
<dbReference type="AlphaFoldDB" id="D3YBB5"/>
<protein>
    <submittedName>
        <fullName evidence="2">Galactose oxidase</fullName>
    </submittedName>
</protein>
<accession>D3YBB5</accession>
<dbReference type="NCBIfam" id="TIGR01640">
    <property type="entry name" value="F_box_assoc_1"/>
    <property type="match status" value="1"/>
</dbReference>
<dbReference type="InterPro" id="IPR011043">
    <property type="entry name" value="Gal_Oxase/kelch_b-propeller"/>
</dbReference>
<dbReference type="InterPro" id="IPR001810">
    <property type="entry name" value="F-box_dom"/>
</dbReference>
<dbReference type="InterPro" id="IPR017451">
    <property type="entry name" value="F-box-assoc_interact_dom"/>
</dbReference>
<dbReference type="Gene3D" id="1.20.1280.50">
    <property type="match status" value="1"/>
</dbReference>
<dbReference type="InterPro" id="IPR006527">
    <property type="entry name" value="F-box-assoc_dom_typ1"/>
</dbReference>
<dbReference type="PANTHER" id="PTHR31672:SF13">
    <property type="entry name" value="F-BOX PROTEIN CPR30-LIKE"/>
    <property type="match status" value="1"/>
</dbReference>
<dbReference type="Pfam" id="PF07734">
    <property type="entry name" value="FBA_1"/>
    <property type="match status" value="1"/>
</dbReference>
<dbReference type="Pfam" id="PF00646">
    <property type="entry name" value="F-box"/>
    <property type="match status" value="1"/>
</dbReference>
<sequence>MRNNIAKGGNSMEMKILYLPRELIIQILLRLPVKSLIRFKCVCKSWFSLISDPHFAKTHFELTTAHTHRIVFITLTPQIRSIDLEASLNDDSASTSPKLNFLLPGSYFDLEIKGSCRGFIVLRCSSIIYLWNPSTGVHKQIPLPPFGSNLDANYFFGFGYDHSKDDYLVVSMCDDPNSSTFLSHFEFFSLRANTWKELECTASTHFPYMNACDDPRVGFLFNGAIYWMAYRRNISGNIIVGFDLMDRKFFDMQFPDDFDHEPTYCGLWVFEEFLSLWAMDYEYDTVEVWVMKEYKVNSSWEKTLVLSIDDIPTQYFSPLSSTKIGDIIGIDGVTGLLKYNDKGQLLEHRSYCNDLYRSEMALYSESLLSLPDGNEQV</sequence>
<dbReference type="EMBL" id="GU443959">
    <property type="protein sequence ID" value="ADD09566.1"/>
    <property type="molecule type" value="Genomic_DNA"/>
</dbReference>
<dbReference type="SUPFAM" id="SSF50965">
    <property type="entry name" value="Galactose oxidase, central domain"/>
    <property type="match status" value="1"/>
</dbReference>
<proteinExistence type="predicted"/>